<comment type="similarity">
    <text evidence="1 2">Belongs to the peptidase M16 family.</text>
</comment>
<dbReference type="InterPro" id="IPR007863">
    <property type="entry name" value="Peptidase_M16_C"/>
</dbReference>
<evidence type="ECO:0000256" key="2">
    <source>
        <dbReference type="RuleBase" id="RU004447"/>
    </source>
</evidence>
<dbReference type="AlphaFoldDB" id="A0A098TKZ3"/>
<keyword evidence="6" id="KW-1185">Reference proteome</keyword>
<sequence>MSAALIPSSIPCLNTPTLHRLANGLTIIAEQIPVDAVNLSLWLPVGSAVESDTINGMAHFLEHMVFKGTPQLVSGEFERLIEERGAVTNAATSQDYTHYFITTAPQDFAELAPLQMDVVLNASIPEAAFERERLVVLEEIRRSEDNPRRRTFQRAIETAFERLPYRRSVLGPAAVVNQLTPQQMRTFHHTWYQPSGMTAVAVGNLPVDTLIQTVIDGVQQPTDGARLHPCPQDQPGVEPAFREIVRQEWVDDSLQQARLVMVWRVPGLQQQSQTYALDVLASILGHGRTARLIQDLREHQQLVSSISASNMSHVAQGVFYIAAQLPTEHLATVETAIAQQIRRLQAESVSTTEINRVRTQVVNRFVFGNETPSDRANLYGYYHALMGELESALDYPAQIQALTAADLQTAAQTYLSPDAYGVVIVRPQPA</sequence>
<dbReference type="PROSITE" id="PS00143">
    <property type="entry name" value="INSULINASE"/>
    <property type="match status" value="1"/>
</dbReference>
<feature type="domain" description="Peptidase M16 N-terminal" evidence="3">
    <location>
        <begin position="29"/>
        <end position="172"/>
    </location>
</feature>
<dbReference type="GO" id="GO:0006508">
    <property type="term" value="P:proteolysis"/>
    <property type="evidence" value="ECO:0007669"/>
    <property type="project" value="InterPro"/>
</dbReference>
<name>A0A098TKZ3_9CYAN</name>
<dbReference type="InterPro" id="IPR011765">
    <property type="entry name" value="Pept_M16_N"/>
</dbReference>
<comment type="caution">
    <text evidence="5">The sequence shown here is derived from an EMBL/GenBank/DDBJ whole genome shotgun (WGS) entry which is preliminary data.</text>
</comment>
<organism evidence="5 6">
    <name type="scientific">Neosynechococcus sphagnicola sy1</name>
    <dbReference type="NCBI Taxonomy" id="1497020"/>
    <lineage>
        <taxon>Bacteria</taxon>
        <taxon>Bacillati</taxon>
        <taxon>Cyanobacteriota</taxon>
        <taxon>Cyanophyceae</taxon>
        <taxon>Neosynechococcales</taxon>
        <taxon>Neosynechococcaceae</taxon>
        <taxon>Neosynechococcus</taxon>
    </lineage>
</organism>
<dbReference type="OrthoDB" id="9811314at2"/>
<dbReference type="EMBL" id="JJML01000017">
    <property type="protein sequence ID" value="KGF72956.1"/>
    <property type="molecule type" value="Genomic_DNA"/>
</dbReference>
<dbReference type="InterPro" id="IPR050361">
    <property type="entry name" value="MPP/UQCRC_Complex"/>
</dbReference>
<dbReference type="GO" id="GO:0004222">
    <property type="term" value="F:metalloendopeptidase activity"/>
    <property type="evidence" value="ECO:0007669"/>
    <property type="project" value="InterPro"/>
</dbReference>
<accession>A0A098TKZ3</accession>
<evidence type="ECO:0000313" key="5">
    <source>
        <dbReference type="EMBL" id="KGF72956.1"/>
    </source>
</evidence>
<dbReference type="InterPro" id="IPR001431">
    <property type="entry name" value="Pept_M16_Zn_BS"/>
</dbReference>
<dbReference type="PANTHER" id="PTHR11851:SF49">
    <property type="entry name" value="MITOCHONDRIAL-PROCESSING PEPTIDASE SUBUNIT ALPHA"/>
    <property type="match status" value="1"/>
</dbReference>
<reference evidence="5 6" key="1">
    <citation type="journal article" date="2014" name="Mol. Ecol.">
        <title>Evolution of Synechococcus.</title>
        <authorList>
            <person name="Dvorak P."/>
            <person name="Casamatta D."/>
            <person name="Hasler P."/>
            <person name="Poulickova A."/>
            <person name="Ondrej V."/>
            <person name="Sanges R."/>
        </authorList>
    </citation>
    <scope>NUCLEOTIDE SEQUENCE [LARGE SCALE GENOMIC DNA]</scope>
    <source>
        <strain evidence="5 6">CAUP A 1101</strain>
    </source>
</reference>
<dbReference type="GO" id="GO:0046872">
    <property type="term" value="F:metal ion binding"/>
    <property type="evidence" value="ECO:0007669"/>
    <property type="project" value="InterPro"/>
</dbReference>
<dbReference type="RefSeq" id="WP_036532684.1">
    <property type="nucleotide sequence ID" value="NZ_JJML01000017.1"/>
</dbReference>
<dbReference type="Pfam" id="PF00675">
    <property type="entry name" value="Peptidase_M16"/>
    <property type="match status" value="1"/>
</dbReference>
<proteinExistence type="inferred from homology"/>
<evidence type="ECO:0000313" key="6">
    <source>
        <dbReference type="Proteomes" id="UP000030170"/>
    </source>
</evidence>
<gene>
    <name evidence="5" type="ORF">DO97_04555</name>
</gene>
<evidence type="ECO:0000256" key="1">
    <source>
        <dbReference type="ARBA" id="ARBA00007261"/>
    </source>
</evidence>
<dbReference type="Gene3D" id="3.30.830.10">
    <property type="entry name" value="Metalloenzyme, LuxS/M16 peptidase-like"/>
    <property type="match status" value="2"/>
</dbReference>
<dbReference type="STRING" id="1497020.DO97_04555"/>
<evidence type="ECO:0000259" key="3">
    <source>
        <dbReference type="Pfam" id="PF00675"/>
    </source>
</evidence>
<dbReference type="PANTHER" id="PTHR11851">
    <property type="entry name" value="METALLOPROTEASE"/>
    <property type="match status" value="1"/>
</dbReference>
<dbReference type="Proteomes" id="UP000030170">
    <property type="component" value="Unassembled WGS sequence"/>
</dbReference>
<protein>
    <submittedName>
        <fullName evidence="5">Peptidase M16</fullName>
    </submittedName>
</protein>
<dbReference type="SUPFAM" id="SSF63411">
    <property type="entry name" value="LuxS/MPP-like metallohydrolase"/>
    <property type="match status" value="2"/>
</dbReference>
<evidence type="ECO:0000259" key="4">
    <source>
        <dbReference type="Pfam" id="PF05193"/>
    </source>
</evidence>
<dbReference type="Pfam" id="PF05193">
    <property type="entry name" value="Peptidase_M16_C"/>
    <property type="match status" value="1"/>
</dbReference>
<feature type="domain" description="Peptidase M16 C-terminal" evidence="4">
    <location>
        <begin position="179"/>
        <end position="360"/>
    </location>
</feature>
<dbReference type="InterPro" id="IPR011249">
    <property type="entry name" value="Metalloenz_LuxS/M16"/>
</dbReference>